<gene>
    <name evidence="2" type="ORF">GS18_0216205</name>
</gene>
<evidence type="ECO:0008006" key="4">
    <source>
        <dbReference type="Google" id="ProtNLM"/>
    </source>
</evidence>
<keyword evidence="3" id="KW-1185">Reference proteome</keyword>
<dbReference type="EMBL" id="JNVC02000013">
    <property type="protein sequence ID" value="KEZ48958.1"/>
    <property type="molecule type" value="Genomic_DNA"/>
</dbReference>
<dbReference type="RefSeq" id="WP_029566530.1">
    <property type="nucleotide sequence ID" value="NZ_JNVC02000013.1"/>
</dbReference>
<dbReference type="AlphaFoldDB" id="A0A084GNP6"/>
<protein>
    <recommendedName>
        <fullName evidence="4">Lipoprotein YvcA</fullName>
    </recommendedName>
</protein>
<dbReference type="OrthoDB" id="2453115at2"/>
<proteinExistence type="predicted"/>
<accession>A0A084GNP6</accession>
<evidence type="ECO:0000313" key="2">
    <source>
        <dbReference type="EMBL" id="KEZ48958.1"/>
    </source>
</evidence>
<feature type="chain" id="PRO_5039439742" description="Lipoprotein YvcA" evidence="1">
    <location>
        <begin position="19"/>
        <end position="220"/>
    </location>
</feature>
<evidence type="ECO:0000313" key="3">
    <source>
        <dbReference type="Proteomes" id="UP000028549"/>
    </source>
</evidence>
<sequence>MIKQFIKLNLAFMLTLTAGCGTDSAGKAEKQEFTPETKAFKDDFTREFIKSPDETEDGYYTFVSKTKGYTMLFPVNATISSAAHDYQEDYFETYNFGESVDEENLSRYFTVTYEDKPSTRDIEFNLELLTEHTGYESEFKEIRALDNVIYYGKGNKELTHNETGKKVMFYGYFGYIQSPKDHKGLHFFYQTTCRKADKPCEVNEQVEEERALLMMKSIQF</sequence>
<dbReference type="STRING" id="246786.GS18_0216205"/>
<organism evidence="2 3">
    <name type="scientific">Metabacillus indicus</name>
    <name type="common">Bacillus indicus</name>
    <dbReference type="NCBI Taxonomy" id="246786"/>
    <lineage>
        <taxon>Bacteria</taxon>
        <taxon>Bacillati</taxon>
        <taxon>Bacillota</taxon>
        <taxon>Bacilli</taxon>
        <taxon>Bacillales</taxon>
        <taxon>Bacillaceae</taxon>
        <taxon>Metabacillus</taxon>
    </lineage>
</organism>
<dbReference type="Proteomes" id="UP000028549">
    <property type="component" value="Unassembled WGS sequence"/>
</dbReference>
<keyword evidence="1" id="KW-0732">Signal</keyword>
<feature type="signal peptide" evidence="1">
    <location>
        <begin position="1"/>
        <end position="18"/>
    </location>
</feature>
<name>A0A084GNP6_METID</name>
<evidence type="ECO:0000256" key="1">
    <source>
        <dbReference type="SAM" id="SignalP"/>
    </source>
</evidence>
<reference evidence="2 3" key="1">
    <citation type="journal article" date="2005" name="Int. J. Syst. Evol. Microbiol.">
        <title>Bacillus cibi sp. nov., isolated from jeotgal, a traditional Korean fermented seafood.</title>
        <authorList>
            <person name="Yoon J.H."/>
            <person name="Lee C.H."/>
            <person name="Oh T.K."/>
        </authorList>
    </citation>
    <scope>NUCLEOTIDE SEQUENCE [LARGE SCALE GENOMIC DNA]</scope>
    <source>
        <strain evidence="2 3">DSM 16189</strain>
    </source>
</reference>
<dbReference type="PROSITE" id="PS51257">
    <property type="entry name" value="PROKAR_LIPOPROTEIN"/>
    <property type="match status" value="1"/>
</dbReference>
<comment type="caution">
    <text evidence="2">The sequence shown here is derived from an EMBL/GenBank/DDBJ whole genome shotgun (WGS) entry which is preliminary data.</text>
</comment>